<comment type="caution">
    <text evidence="4">The sequence shown here is derived from an EMBL/GenBank/DDBJ whole genome shotgun (WGS) entry which is preliminary data.</text>
</comment>
<dbReference type="Gene3D" id="2.60.40.10">
    <property type="entry name" value="Immunoglobulins"/>
    <property type="match status" value="1"/>
</dbReference>
<feature type="chain" id="PRO_5006893880" description="Transglycosylase SLT domain-containing protein" evidence="1">
    <location>
        <begin position="28"/>
        <end position="404"/>
    </location>
</feature>
<dbReference type="Pfam" id="PF01464">
    <property type="entry name" value="SLT"/>
    <property type="match status" value="1"/>
</dbReference>
<dbReference type="RefSeq" id="WP_061968550.1">
    <property type="nucleotide sequence ID" value="NZ_FMAV01000001.1"/>
</dbReference>
<keyword evidence="5" id="KW-1185">Reference proteome</keyword>
<dbReference type="SUPFAM" id="SSF53955">
    <property type="entry name" value="Lysozyme-like"/>
    <property type="match status" value="1"/>
</dbReference>
<feature type="domain" description="Transglycosylase SLT" evidence="2">
    <location>
        <begin position="64"/>
        <end position="163"/>
    </location>
</feature>
<organism evidence="4 5">
    <name type="scientific">Fictibacillus enclensis</name>
    <dbReference type="NCBI Taxonomy" id="1017270"/>
    <lineage>
        <taxon>Bacteria</taxon>
        <taxon>Bacillati</taxon>
        <taxon>Bacillota</taxon>
        <taxon>Bacilli</taxon>
        <taxon>Bacillales</taxon>
        <taxon>Fictibacillaceae</taxon>
        <taxon>Fictibacillus</taxon>
    </lineage>
</organism>
<evidence type="ECO:0008006" key="6">
    <source>
        <dbReference type="Google" id="ProtNLM"/>
    </source>
</evidence>
<protein>
    <recommendedName>
        <fullName evidence="6">Transglycosylase SLT domain-containing protein</fullName>
    </recommendedName>
</protein>
<name>A0A0V8JCD5_9BACL</name>
<sequence>MTSLFIKAGLAGCLALGLPLFQDHALAASSSNVQSKCSSLGTLKKGTNPSTQHMNCLLTQTAIEAGIPPEIMKAVATQENTSWKQFDKKGKPAISSDHGIGVMQITNQKRYDIEKLKYDIPYNLKAGADLLNDMYNRSDLPSILPKDKAVLETWYFAIMAYNGTKPVNSPLYQSTGKVNTNAYQEKVWTYLKSESFIGDTNIRKPSFSVKDFKYNPKSTANINFLKKTYTLSSLLHETRYGLKKNDKVFASWENSSLTQVRIRKAPSTDSSFKWIKKGSQLAIAGPYTFDRSNGSSNPFVWYPVSVPGQKGTWYIASPYITKMLSKPTVMPVNGKSRQISGKAIKLSTITVKRGSTSLGAVKANSTGSFTMKIPLQKAGTVLKVTYKDSKNAVSPAATVKVTAK</sequence>
<dbReference type="InterPro" id="IPR041498">
    <property type="entry name" value="Big_6"/>
</dbReference>
<dbReference type="Proteomes" id="UP000054099">
    <property type="component" value="Unassembled WGS sequence"/>
</dbReference>
<evidence type="ECO:0000259" key="2">
    <source>
        <dbReference type="Pfam" id="PF01464"/>
    </source>
</evidence>
<dbReference type="Pfam" id="PF17936">
    <property type="entry name" value="Big_6"/>
    <property type="match status" value="1"/>
</dbReference>
<feature type="signal peptide" evidence="1">
    <location>
        <begin position="1"/>
        <end position="27"/>
    </location>
</feature>
<dbReference type="InterPro" id="IPR008258">
    <property type="entry name" value="Transglycosylase_SLT_dom_1"/>
</dbReference>
<evidence type="ECO:0000313" key="4">
    <source>
        <dbReference type="EMBL" id="KSU84661.1"/>
    </source>
</evidence>
<dbReference type="OrthoDB" id="2690990at2"/>
<reference evidence="4 5" key="1">
    <citation type="journal article" date="2014" name="Antonie Van Leeuwenhoek">
        <title>Fictibacillus enclensis sp. nov., isolated from marine sediment.</title>
        <authorList>
            <person name="Dastager S.G."/>
            <person name="Mawlankar R."/>
            <person name="Srinivasan K."/>
            <person name="Tang S.K."/>
            <person name="Lee J.C."/>
            <person name="Ramana V.V."/>
            <person name="Shouche Y.S."/>
        </authorList>
    </citation>
    <scope>NUCLEOTIDE SEQUENCE [LARGE SCALE GENOMIC DNA]</scope>
    <source>
        <strain evidence="4 5">NIO-1003</strain>
    </source>
</reference>
<dbReference type="Gene3D" id="1.10.530.10">
    <property type="match status" value="1"/>
</dbReference>
<proteinExistence type="predicted"/>
<dbReference type="InterPro" id="IPR023346">
    <property type="entry name" value="Lysozyme-like_dom_sf"/>
</dbReference>
<accession>A0A0V8JCD5</accession>
<gene>
    <name evidence="4" type="ORF">AS030_03755</name>
</gene>
<keyword evidence="1" id="KW-0732">Signal</keyword>
<dbReference type="InterPro" id="IPR013783">
    <property type="entry name" value="Ig-like_fold"/>
</dbReference>
<feature type="domain" description="Bacterial Ig" evidence="3">
    <location>
        <begin position="326"/>
        <end position="402"/>
    </location>
</feature>
<evidence type="ECO:0000259" key="3">
    <source>
        <dbReference type="Pfam" id="PF17936"/>
    </source>
</evidence>
<evidence type="ECO:0000256" key="1">
    <source>
        <dbReference type="SAM" id="SignalP"/>
    </source>
</evidence>
<dbReference type="AlphaFoldDB" id="A0A0V8JCD5"/>
<dbReference type="EMBL" id="LNQN01000001">
    <property type="protein sequence ID" value="KSU84661.1"/>
    <property type="molecule type" value="Genomic_DNA"/>
</dbReference>
<evidence type="ECO:0000313" key="5">
    <source>
        <dbReference type="Proteomes" id="UP000054099"/>
    </source>
</evidence>